<comment type="caution">
    <text evidence="1">The sequence shown here is derived from an EMBL/GenBank/DDBJ whole genome shotgun (WGS) entry which is preliminary data.</text>
</comment>
<organism evidence="1 2">
    <name type="scientific">Actinomadura vinacea</name>
    <dbReference type="NCBI Taxonomy" id="115336"/>
    <lineage>
        <taxon>Bacteria</taxon>
        <taxon>Bacillati</taxon>
        <taxon>Actinomycetota</taxon>
        <taxon>Actinomycetes</taxon>
        <taxon>Streptosporangiales</taxon>
        <taxon>Thermomonosporaceae</taxon>
        <taxon>Actinomadura</taxon>
    </lineage>
</organism>
<accession>A0ABP5W0T7</accession>
<dbReference type="RefSeq" id="WP_344589463.1">
    <property type="nucleotide sequence ID" value="NZ_BAAARW010000011.1"/>
</dbReference>
<proteinExistence type="predicted"/>
<dbReference type="Proteomes" id="UP001501231">
    <property type="component" value="Unassembled WGS sequence"/>
</dbReference>
<name>A0ABP5W0T7_9ACTN</name>
<evidence type="ECO:0000313" key="1">
    <source>
        <dbReference type="EMBL" id="GAA2416894.1"/>
    </source>
</evidence>
<gene>
    <name evidence="1" type="ORF">GCM10010191_29170</name>
</gene>
<evidence type="ECO:0000313" key="2">
    <source>
        <dbReference type="Proteomes" id="UP001501231"/>
    </source>
</evidence>
<dbReference type="InterPro" id="IPR046038">
    <property type="entry name" value="DUF5996"/>
</dbReference>
<protein>
    <submittedName>
        <fullName evidence="1">DUF5996 family protein</fullName>
    </submittedName>
</protein>
<reference evidence="2" key="1">
    <citation type="journal article" date="2019" name="Int. J. Syst. Evol. Microbiol.">
        <title>The Global Catalogue of Microorganisms (GCM) 10K type strain sequencing project: providing services to taxonomists for standard genome sequencing and annotation.</title>
        <authorList>
            <consortium name="The Broad Institute Genomics Platform"/>
            <consortium name="The Broad Institute Genome Sequencing Center for Infectious Disease"/>
            <person name="Wu L."/>
            <person name="Ma J."/>
        </authorList>
    </citation>
    <scope>NUCLEOTIDE SEQUENCE [LARGE SCALE GENOMIC DNA]</scope>
    <source>
        <strain evidence="2">JCM 3325</strain>
    </source>
</reference>
<dbReference type="EMBL" id="BAAARW010000011">
    <property type="protein sequence ID" value="GAA2416894.1"/>
    <property type="molecule type" value="Genomic_DNA"/>
</dbReference>
<dbReference type="Pfam" id="PF19459">
    <property type="entry name" value="DUF5996"/>
    <property type="match status" value="1"/>
</dbReference>
<sequence length="315" mass="35799">MSDALPALPLEAWEPTKNTLHLWTQIVGKIQLASAPPCNHWWHVTMRVDEHGYRTGLMAHDGVDFTISFDLTGHRLVVRTENREEALPLRDGLSVAVFYRDLFALLRELGVHVTIRARPYGVPMTTPFADDTEHAAYDRARAEDFHRILEWADEVFREFRGWFAGKASAPQLFWHSFDLATARYSGRPAPEFEGDDPVAREAYSREVISFGWWPGDASAPAPAFYSYAHPEPAELTRRPLRPRAARWTSMGPEGGTHQARLAWDVVRESADPRGMLLEFLQSAYEAGAVTANWPYEELESNWCPEQGRVRSVHMA</sequence>
<keyword evidence="2" id="KW-1185">Reference proteome</keyword>